<feature type="compositionally biased region" description="Basic and acidic residues" evidence="1">
    <location>
        <begin position="1"/>
        <end position="12"/>
    </location>
</feature>
<feature type="non-terminal residue" evidence="3">
    <location>
        <position position="38"/>
    </location>
</feature>
<sequence length="38" mass="4401">MSEDHNETKVKDPVCGMDVDPHTSRHRANHAGKTWYFC</sequence>
<keyword evidence="4" id="KW-1185">Reference proteome</keyword>
<evidence type="ECO:0000256" key="1">
    <source>
        <dbReference type="SAM" id="MobiDB-lite"/>
    </source>
</evidence>
<gene>
    <name evidence="3" type="ORF">HZU72_23295</name>
</gene>
<evidence type="ECO:0000313" key="3">
    <source>
        <dbReference type="EMBL" id="NYT75308.1"/>
    </source>
</evidence>
<evidence type="ECO:0000313" key="4">
    <source>
        <dbReference type="Proteomes" id="UP000520876"/>
    </source>
</evidence>
<accession>A0A7Z0SQI4</accession>
<protein>
    <submittedName>
        <fullName evidence="3">YHS domain-containing protein</fullName>
    </submittedName>
</protein>
<feature type="region of interest" description="Disordered" evidence="1">
    <location>
        <begin position="1"/>
        <end position="26"/>
    </location>
</feature>
<organism evidence="3 4">
    <name type="scientific">Vreelandella sedimenti</name>
    <dbReference type="NCBI Taxonomy" id="2729618"/>
    <lineage>
        <taxon>Bacteria</taxon>
        <taxon>Pseudomonadati</taxon>
        <taxon>Pseudomonadota</taxon>
        <taxon>Gammaproteobacteria</taxon>
        <taxon>Oceanospirillales</taxon>
        <taxon>Halomonadaceae</taxon>
        <taxon>Vreelandella</taxon>
    </lineage>
</organism>
<dbReference type="Proteomes" id="UP000520876">
    <property type="component" value="Unassembled WGS sequence"/>
</dbReference>
<dbReference type="Pfam" id="PF04945">
    <property type="entry name" value="YHS"/>
    <property type="match status" value="1"/>
</dbReference>
<feature type="domain" description="YHS" evidence="2">
    <location>
        <begin position="10"/>
        <end position="38"/>
    </location>
</feature>
<reference evidence="3 4" key="1">
    <citation type="submission" date="2020-07" db="EMBL/GenBank/DDBJ databases">
        <title>Halomonas sp. QX-2 draft genome sequence.</title>
        <authorList>
            <person name="Qiu X."/>
        </authorList>
    </citation>
    <scope>NUCLEOTIDE SEQUENCE [LARGE SCALE GENOMIC DNA]</scope>
    <source>
        <strain evidence="3 4">QX-2</strain>
    </source>
</reference>
<evidence type="ECO:0000259" key="2">
    <source>
        <dbReference type="Pfam" id="PF04945"/>
    </source>
</evidence>
<dbReference type="RefSeq" id="WP_180096313.1">
    <property type="nucleotide sequence ID" value="NZ_JACCGK010000037.1"/>
</dbReference>
<proteinExistence type="predicted"/>
<dbReference type="EMBL" id="JACCGK010000037">
    <property type="protein sequence ID" value="NYT75308.1"/>
    <property type="molecule type" value="Genomic_DNA"/>
</dbReference>
<name>A0A7Z0SQI4_9GAMM</name>
<dbReference type="AlphaFoldDB" id="A0A7Z0SQI4"/>
<dbReference type="InterPro" id="IPR007029">
    <property type="entry name" value="YHS_dom"/>
</dbReference>
<comment type="caution">
    <text evidence="3">The sequence shown here is derived from an EMBL/GenBank/DDBJ whole genome shotgun (WGS) entry which is preliminary data.</text>
</comment>